<evidence type="ECO:0000256" key="2">
    <source>
        <dbReference type="ARBA" id="ARBA00022553"/>
    </source>
</evidence>
<keyword evidence="5" id="KW-1185">Reference proteome</keyword>
<dbReference type="InterPro" id="IPR013120">
    <property type="entry name" value="FAR_NAD-bd"/>
</dbReference>
<feature type="domain" description="Thioester reductase (TE)" evidence="3">
    <location>
        <begin position="3"/>
        <end position="70"/>
    </location>
</feature>
<name>A0AAD7A1D8_9AGAR</name>
<comment type="caution">
    <text evidence="4">The sequence shown here is derived from an EMBL/GenBank/DDBJ whole genome shotgun (WGS) entry which is preliminary data.</text>
</comment>
<gene>
    <name evidence="4" type="ORF">DFH08DRAFT_699265</name>
</gene>
<sequence>IALQSGYGESKWVAERVVQMASKQHYLNANTIRVGLLTGSASGSWDTSHWVPALVQSGVHVGCLPDGNDVISWLPTSLAAAVIVDMQSTMNETPYLVHPRPATWRAVMEPSASMLDIPLVPYVKWFARLKATAEFTPRAAGGAGAMALKLIDLFQLGVKPAANRESMGLLPRVASYKGIQASPTLLNEKLPSLDSADVEKWIQYWREDGFLTPAKTS</sequence>
<reference evidence="4" key="1">
    <citation type="submission" date="2023-03" db="EMBL/GenBank/DDBJ databases">
        <title>Massive genome expansion in bonnet fungi (Mycena s.s.) driven by repeated elements and novel gene families across ecological guilds.</title>
        <authorList>
            <consortium name="Lawrence Berkeley National Laboratory"/>
            <person name="Harder C.B."/>
            <person name="Miyauchi S."/>
            <person name="Viragh M."/>
            <person name="Kuo A."/>
            <person name="Thoen E."/>
            <person name="Andreopoulos B."/>
            <person name="Lu D."/>
            <person name="Skrede I."/>
            <person name="Drula E."/>
            <person name="Henrissat B."/>
            <person name="Morin E."/>
            <person name="Kohler A."/>
            <person name="Barry K."/>
            <person name="LaButti K."/>
            <person name="Morin E."/>
            <person name="Salamov A."/>
            <person name="Lipzen A."/>
            <person name="Mereny Z."/>
            <person name="Hegedus B."/>
            <person name="Baldrian P."/>
            <person name="Stursova M."/>
            <person name="Weitz H."/>
            <person name="Taylor A."/>
            <person name="Grigoriev I.V."/>
            <person name="Nagy L.G."/>
            <person name="Martin F."/>
            <person name="Kauserud H."/>
        </authorList>
    </citation>
    <scope>NUCLEOTIDE SEQUENCE</scope>
    <source>
        <strain evidence="4">CBHHK002</strain>
    </source>
</reference>
<feature type="non-terminal residue" evidence="4">
    <location>
        <position position="217"/>
    </location>
</feature>
<evidence type="ECO:0000313" key="5">
    <source>
        <dbReference type="Proteomes" id="UP001218218"/>
    </source>
</evidence>
<dbReference type="Proteomes" id="UP001218218">
    <property type="component" value="Unassembled WGS sequence"/>
</dbReference>
<accession>A0AAD7A1D8</accession>
<protein>
    <recommendedName>
        <fullName evidence="3">Thioester reductase (TE) domain-containing protein</fullName>
    </recommendedName>
</protein>
<dbReference type="AlphaFoldDB" id="A0AAD7A1D8"/>
<dbReference type="Gene3D" id="3.40.50.720">
    <property type="entry name" value="NAD(P)-binding Rossmann-like Domain"/>
    <property type="match status" value="1"/>
</dbReference>
<dbReference type="InterPro" id="IPR051414">
    <property type="entry name" value="Adenylate-forming_Reductase"/>
</dbReference>
<organism evidence="4 5">
    <name type="scientific">Mycena albidolilacea</name>
    <dbReference type="NCBI Taxonomy" id="1033008"/>
    <lineage>
        <taxon>Eukaryota</taxon>
        <taxon>Fungi</taxon>
        <taxon>Dikarya</taxon>
        <taxon>Basidiomycota</taxon>
        <taxon>Agaricomycotina</taxon>
        <taxon>Agaricomycetes</taxon>
        <taxon>Agaricomycetidae</taxon>
        <taxon>Agaricales</taxon>
        <taxon>Marasmiineae</taxon>
        <taxon>Mycenaceae</taxon>
        <taxon>Mycena</taxon>
    </lineage>
</organism>
<evidence type="ECO:0000259" key="3">
    <source>
        <dbReference type="Pfam" id="PF07993"/>
    </source>
</evidence>
<dbReference type="InterPro" id="IPR036291">
    <property type="entry name" value="NAD(P)-bd_dom_sf"/>
</dbReference>
<dbReference type="EMBL" id="JARIHO010000019">
    <property type="protein sequence ID" value="KAJ7347562.1"/>
    <property type="molecule type" value="Genomic_DNA"/>
</dbReference>
<dbReference type="PANTHER" id="PTHR43439:SF2">
    <property type="entry name" value="ENZYME, PUTATIVE (JCVI)-RELATED"/>
    <property type="match status" value="1"/>
</dbReference>
<evidence type="ECO:0000313" key="4">
    <source>
        <dbReference type="EMBL" id="KAJ7347562.1"/>
    </source>
</evidence>
<proteinExistence type="predicted"/>
<evidence type="ECO:0000256" key="1">
    <source>
        <dbReference type="ARBA" id="ARBA00022450"/>
    </source>
</evidence>
<dbReference type="SUPFAM" id="SSF51735">
    <property type="entry name" value="NAD(P)-binding Rossmann-fold domains"/>
    <property type="match status" value="1"/>
</dbReference>
<dbReference type="PANTHER" id="PTHR43439">
    <property type="entry name" value="PHENYLACETATE-COENZYME A LIGASE"/>
    <property type="match status" value="1"/>
</dbReference>
<keyword evidence="1" id="KW-0596">Phosphopantetheine</keyword>
<keyword evidence="2" id="KW-0597">Phosphoprotein</keyword>
<dbReference type="Pfam" id="PF07993">
    <property type="entry name" value="NAD_binding_4"/>
    <property type="match status" value="1"/>
</dbReference>